<sequence length="119" mass="13647">MKRVLFVIFVFIMPLACSAAEFIHPASFSGSEKEKKQVIEYIKENVNREYSAIGMGNPSTLRMMENQELKSFKQLTKVTDASLLDRVIDQYCGIGMCNYQTLLMMYNQEKKAASQSLTW</sequence>
<proteinExistence type="predicted"/>
<protein>
    <submittedName>
        <fullName evidence="2">Uncharacterized protein</fullName>
    </submittedName>
</protein>
<evidence type="ECO:0000313" key="2">
    <source>
        <dbReference type="EMBL" id="VFQ44781.1"/>
    </source>
</evidence>
<name>A0A4U8YM20_9BACT</name>
<keyword evidence="1" id="KW-0732">Signal</keyword>
<organism evidence="2 3">
    <name type="scientific">Desulfoluna butyratoxydans</name>
    <dbReference type="NCBI Taxonomy" id="231438"/>
    <lineage>
        <taxon>Bacteria</taxon>
        <taxon>Pseudomonadati</taxon>
        <taxon>Thermodesulfobacteriota</taxon>
        <taxon>Desulfobacteria</taxon>
        <taxon>Desulfobacterales</taxon>
        <taxon>Desulfolunaceae</taxon>
        <taxon>Desulfoluna</taxon>
    </lineage>
</organism>
<gene>
    <name evidence="2" type="ORF">MSL71_24380</name>
</gene>
<evidence type="ECO:0000313" key="3">
    <source>
        <dbReference type="Proteomes" id="UP000507962"/>
    </source>
</evidence>
<dbReference type="RefSeq" id="WP_180140613.1">
    <property type="nucleotide sequence ID" value="NZ_CAADHO010000003.1"/>
</dbReference>
<reference evidence="2 3" key="1">
    <citation type="submission" date="2019-03" db="EMBL/GenBank/DDBJ databases">
        <authorList>
            <person name="Nijsse B."/>
        </authorList>
    </citation>
    <scope>NUCLEOTIDE SEQUENCE [LARGE SCALE GENOMIC DNA]</scope>
    <source>
        <strain evidence="2">Desulfoluna butyratoxydans MSL71</strain>
    </source>
</reference>
<feature type="chain" id="PRO_5021005122" evidence="1">
    <location>
        <begin position="20"/>
        <end position="119"/>
    </location>
</feature>
<dbReference type="EMBL" id="CAADHO010000003">
    <property type="protein sequence ID" value="VFQ44781.1"/>
    <property type="molecule type" value="Genomic_DNA"/>
</dbReference>
<feature type="signal peptide" evidence="1">
    <location>
        <begin position="1"/>
        <end position="19"/>
    </location>
</feature>
<keyword evidence="3" id="KW-1185">Reference proteome</keyword>
<accession>A0A4U8YM20</accession>
<evidence type="ECO:0000256" key="1">
    <source>
        <dbReference type="SAM" id="SignalP"/>
    </source>
</evidence>
<dbReference type="Proteomes" id="UP000507962">
    <property type="component" value="Unassembled WGS sequence"/>
</dbReference>
<dbReference type="AlphaFoldDB" id="A0A4U8YM20"/>